<sequence>VVKLKQGQASYSGRSEENKKPHEERKKAACKINKHIFFTDDGPQTAKPKISKVLQK</sequence>
<dbReference type="Proteomes" id="UP001529510">
    <property type="component" value="Unassembled WGS sequence"/>
</dbReference>
<dbReference type="EMBL" id="JAMKFB020000002">
    <property type="protein sequence ID" value="KAL0200753.1"/>
    <property type="molecule type" value="Genomic_DNA"/>
</dbReference>
<feature type="region of interest" description="Disordered" evidence="1">
    <location>
        <begin position="1"/>
        <end position="27"/>
    </location>
</feature>
<accession>A0ABD0RQE1</accession>
<organism evidence="2 3">
    <name type="scientific">Cirrhinus mrigala</name>
    <name type="common">Mrigala</name>
    <dbReference type="NCBI Taxonomy" id="683832"/>
    <lineage>
        <taxon>Eukaryota</taxon>
        <taxon>Metazoa</taxon>
        <taxon>Chordata</taxon>
        <taxon>Craniata</taxon>
        <taxon>Vertebrata</taxon>
        <taxon>Euteleostomi</taxon>
        <taxon>Actinopterygii</taxon>
        <taxon>Neopterygii</taxon>
        <taxon>Teleostei</taxon>
        <taxon>Ostariophysi</taxon>
        <taxon>Cypriniformes</taxon>
        <taxon>Cyprinidae</taxon>
        <taxon>Labeoninae</taxon>
        <taxon>Labeonini</taxon>
        <taxon>Cirrhinus</taxon>
    </lineage>
</organism>
<evidence type="ECO:0000313" key="2">
    <source>
        <dbReference type="EMBL" id="KAL0200753.1"/>
    </source>
</evidence>
<feature type="compositionally biased region" description="Basic and acidic residues" evidence="1">
    <location>
        <begin position="14"/>
        <end position="27"/>
    </location>
</feature>
<dbReference type="AlphaFoldDB" id="A0ABD0RQE1"/>
<gene>
    <name evidence="2" type="ORF">M9458_003940</name>
</gene>
<evidence type="ECO:0000256" key="1">
    <source>
        <dbReference type="SAM" id="MobiDB-lite"/>
    </source>
</evidence>
<reference evidence="2 3" key="1">
    <citation type="submission" date="2024-05" db="EMBL/GenBank/DDBJ databases">
        <title>Genome sequencing and assembly of Indian major carp, Cirrhinus mrigala (Hamilton, 1822).</title>
        <authorList>
            <person name="Mohindra V."/>
            <person name="Chowdhury L.M."/>
            <person name="Lal K."/>
            <person name="Jena J.K."/>
        </authorList>
    </citation>
    <scope>NUCLEOTIDE SEQUENCE [LARGE SCALE GENOMIC DNA]</scope>
    <source>
        <strain evidence="2">CM1030</strain>
        <tissue evidence="2">Blood</tissue>
    </source>
</reference>
<name>A0ABD0RQE1_CIRMR</name>
<proteinExistence type="predicted"/>
<protein>
    <submittedName>
        <fullName evidence="2">Uncharacterized protein</fullName>
    </submittedName>
</protein>
<comment type="caution">
    <text evidence="2">The sequence shown here is derived from an EMBL/GenBank/DDBJ whole genome shotgun (WGS) entry which is preliminary data.</text>
</comment>
<evidence type="ECO:0000313" key="3">
    <source>
        <dbReference type="Proteomes" id="UP001529510"/>
    </source>
</evidence>
<feature type="non-terminal residue" evidence="2">
    <location>
        <position position="1"/>
    </location>
</feature>
<keyword evidence="3" id="KW-1185">Reference proteome</keyword>
<feature type="non-terminal residue" evidence="2">
    <location>
        <position position="56"/>
    </location>
</feature>